<comment type="caution">
    <text evidence="2">The sequence shown here is derived from an EMBL/GenBank/DDBJ whole genome shotgun (WGS) entry which is preliminary data.</text>
</comment>
<dbReference type="CDD" id="cd00757">
    <property type="entry name" value="ThiF_MoeB_HesA_family"/>
    <property type="match status" value="1"/>
</dbReference>
<keyword evidence="3" id="KW-1185">Reference proteome</keyword>
<reference evidence="3" key="1">
    <citation type="journal article" date="2019" name="Int. J. Syst. Evol. Microbiol.">
        <title>The Global Catalogue of Microorganisms (GCM) 10K type strain sequencing project: providing services to taxonomists for standard genome sequencing and annotation.</title>
        <authorList>
            <consortium name="The Broad Institute Genomics Platform"/>
            <consortium name="The Broad Institute Genome Sequencing Center for Infectious Disease"/>
            <person name="Wu L."/>
            <person name="Ma J."/>
        </authorList>
    </citation>
    <scope>NUCLEOTIDE SEQUENCE [LARGE SCALE GENOMIC DNA]</scope>
    <source>
        <strain evidence="3">KCTC 52239</strain>
    </source>
</reference>
<sequence>MRYARQTVLPAIGEAGQARLAAAHVLVVGAGALGVPVLQYLTGAGVGRITLVDPDRAEISNLHRQPIYGRHLGTPKAVAAALEMAALNPDTVVTPLVARLDPANAPDLVAGADVVLDCADSFAATYALSDACLAAGRPLIAASVLGTEGFAGGFCGGAPSFRAVFPDLPAQAGTCATAGVMGPMAGLIGALQAQMAMAVLLGLHPSPLGQMIRFDGLRPASFRFDGAPEPLTGHRFIATSQMRPDDLAVELRGPDEAPLPFVPHALRQPERLRPADGQRVVFACRSGLRAWAAADRLRRDWPGAIALVALGDPL</sequence>
<proteinExistence type="predicted"/>
<name>A0ABV7IA19_9RHOB</name>
<dbReference type="Pfam" id="PF00899">
    <property type="entry name" value="ThiF"/>
    <property type="match status" value="1"/>
</dbReference>
<dbReference type="RefSeq" id="WP_242690067.1">
    <property type="nucleotide sequence ID" value="NZ_JAFNAW010000016.1"/>
</dbReference>
<dbReference type="InterPro" id="IPR035985">
    <property type="entry name" value="Ubiquitin-activating_enz"/>
</dbReference>
<dbReference type="Gene3D" id="3.40.50.720">
    <property type="entry name" value="NAD(P)-binding Rossmann-like Domain"/>
    <property type="match status" value="1"/>
</dbReference>
<protein>
    <submittedName>
        <fullName evidence="2">HesA/MoeB/ThiF family protein</fullName>
    </submittedName>
</protein>
<dbReference type="Proteomes" id="UP001595557">
    <property type="component" value="Unassembled WGS sequence"/>
</dbReference>
<feature type="domain" description="THIF-type NAD/FAD binding fold" evidence="1">
    <location>
        <begin position="3"/>
        <end position="220"/>
    </location>
</feature>
<dbReference type="PANTHER" id="PTHR10953">
    <property type="entry name" value="UBIQUITIN-ACTIVATING ENZYME E1"/>
    <property type="match status" value="1"/>
</dbReference>
<dbReference type="InterPro" id="IPR000594">
    <property type="entry name" value="ThiF_NAD_FAD-bd"/>
</dbReference>
<dbReference type="PANTHER" id="PTHR10953:SF102">
    <property type="entry name" value="ADENYLYLTRANSFERASE AND SULFURTRANSFERASE MOCS3"/>
    <property type="match status" value="1"/>
</dbReference>
<evidence type="ECO:0000313" key="2">
    <source>
        <dbReference type="EMBL" id="MFC3167474.1"/>
    </source>
</evidence>
<dbReference type="InterPro" id="IPR045886">
    <property type="entry name" value="ThiF/MoeB/HesA"/>
</dbReference>
<accession>A0ABV7IA19</accession>
<gene>
    <name evidence="2" type="ORF">ACFOD7_05375</name>
</gene>
<organism evidence="2 3">
    <name type="scientific">Paracoccus fontiphilus</name>
    <dbReference type="NCBI Taxonomy" id="1815556"/>
    <lineage>
        <taxon>Bacteria</taxon>
        <taxon>Pseudomonadati</taxon>
        <taxon>Pseudomonadota</taxon>
        <taxon>Alphaproteobacteria</taxon>
        <taxon>Rhodobacterales</taxon>
        <taxon>Paracoccaceae</taxon>
        <taxon>Paracoccus</taxon>
    </lineage>
</organism>
<evidence type="ECO:0000259" key="1">
    <source>
        <dbReference type="Pfam" id="PF00899"/>
    </source>
</evidence>
<evidence type="ECO:0000313" key="3">
    <source>
        <dbReference type="Proteomes" id="UP001595557"/>
    </source>
</evidence>
<dbReference type="SUPFAM" id="SSF69572">
    <property type="entry name" value="Activating enzymes of the ubiquitin-like proteins"/>
    <property type="match status" value="1"/>
</dbReference>
<dbReference type="EMBL" id="JBHRTE010000026">
    <property type="protein sequence ID" value="MFC3167474.1"/>
    <property type="molecule type" value="Genomic_DNA"/>
</dbReference>